<dbReference type="InterPro" id="IPR050341">
    <property type="entry name" value="PP1_catalytic_subunit"/>
</dbReference>
<proteinExistence type="inferred from homology"/>
<evidence type="ECO:0000256" key="3">
    <source>
        <dbReference type="ARBA" id="ARBA00022801"/>
    </source>
</evidence>
<protein>
    <recommendedName>
        <fullName evidence="8">Serine/threonine-protein phosphatase</fullName>
        <ecNumber evidence="8">3.1.3.16</ecNumber>
    </recommendedName>
</protein>
<comment type="similarity">
    <text evidence="8">Belongs to the PPP phosphatase family.</text>
</comment>
<organism evidence="11 12">
    <name type="scientific">Anaeramoeba flamelloides</name>
    <dbReference type="NCBI Taxonomy" id="1746091"/>
    <lineage>
        <taxon>Eukaryota</taxon>
        <taxon>Metamonada</taxon>
        <taxon>Anaeramoebidae</taxon>
        <taxon>Anaeramoeba</taxon>
    </lineage>
</organism>
<keyword evidence="2" id="KW-0479">Metal-binding</keyword>
<name>A0ABQ8Z2H8_9EUKA</name>
<dbReference type="InterPro" id="IPR004843">
    <property type="entry name" value="Calcineurin-like_PHP"/>
</dbReference>
<evidence type="ECO:0000259" key="10">
    <source>
        <dbReference type="PROSITE" id="PS00125"/>
    </source>
</evidence>
<dbReference type="PRINTS" id="PR00114">
    <property type="entry name" value="STPHPHTASE"/>
</dbReference>
<keyword evidence="3 8" id="KW-0378">Hydrolase</keyword>
<feature type="coiled-coil region" evidence="9">
    <location>
        <begin position="22"/>
        <end position="49"/>
    </location>
</feature>
<evidence type="ECO:0000256" key="4">
    <source>
        <dbReference type="ARBA" id="ARBA00022912"/>
    </source>
</evidence>
<dbReference type="PIRSF" id="PIRSF033096">
    <property type="entry name" value="PPPtase_5"/>
    <property type="match status" value="1"/>
</dbReference>
<dbReference type="Pfam" id="PF16891">
    <property type="entry name" value="STPPase_N"/>
    <property type="match status" value="1"/>
</dbReference>
<feature type="domain" description="Serine/threonine specific protein phosphatases" evidence="10">
    <location>
        <begin position="298"/>
        <end position="303"/>
    </location>
</feature>
<reference evidence="11" key="1">
    <citation type="submission" date="2022-08" db="EMBL/GenBank/DDBJ databases">
        <title>Novel sulfate-reducing endosymbionts in the free-living metamonad Anaeramoeba.</title>
        <authorList>
            <person name="Jerlstrom-Hultqvist J."/>
            <person name="Cepicka I."/>
            <person name="Gallot-Lavallee L."/>
            <person name="Salas-Leiva D."/>
            <person name="Curtis B.A."/>
            <person name="Zahonova K."/>
            <person name="Pipaliya S."/>
            <person name="Dacks J."/>
            <person name="Roger A.J."/>
        </authorList>
    </citation>
    <scope>NUCLEOTIDE SEQUENCE</scope>
    <source>
        <strain evidence="11">Schooner1</strain>
    </source>
</reference>
<evidence type="ECO:0000256" key="9">
    <source>
        <dbReference type="SAM" id="Coils"/>
    </source>
</evidence>
<dbReference type="Proteomes" id="UP001150062">
    <property type="component" value="Unassembled WGS sequence"/>
</dbReference>
<dbReference type="Gene3D" id="3.60.21.10">
    <property type="match status" value="1"/>
</dbReference>
<dbReference type="InterPro" id="IPR006186">
    <property type="entry name" value="Ser/Thr-sp_prot-phosphatase"/>
</dbReference>
<accession>A0ABQ8Z2H8</accession>
<evidence type="ECO:0000313" key="11">
    <source>
        <dbReference type="EMBL" id="KAJ6251106.1"/>
    </source>
</evidence>
<evidence type="ECO:0000256" key="7">
    <source>
        <dbReference type="ARBA" id="ARBA00048336"/>
    </source>
</evidence>
<evidence type="ECO:0000256" key="2">
    <source>
        <dbReference type="ARBA" id="ARBA00022723"/>
    </source>
</evidence>
<comment type="catalytic activity">
    <reaction evidence="6">
        <text>O-phospho-L-seryl-[protein] + H2O = L-seryl-[protein] + phosphate</text>
        <dbReference type="Rhea" id="RHEA:20629"/>
        <dbReference type="Rhea" id="RHEA-COMP:9863"/>
        <dbReference type="Rhea" id="RHEA-COMP:11604"/>
        <dbReference type="ChEBI" id="CHEBI:15377"/>
        <dbReference type="ChEBI" id="CHEBI:29999"/>
        <dbReference type="ChEBI" id="CHEBI:43474"/>
        <dbReference type="ChEBI" id="CHEBI:83421"/>
        <dbReference type="EC" id="3.1.3.16"/>
    </reaction>
</comment>
<keyword evidence="9" id="KW-0175">Coiled coil</keyword>
<dbReference type="InterPro" id="IPR031675">
    <property type="entry name" value="STPPase_N"/>
</dbReference>
<comment type="catalytic activity">
    <reaction evidence="7 8">
        <text>O-phospho-L-threonyl-[protein] + H2O = L-threonyl-[protein] + phosphate</text>
        <dbReference type="Rhea" id="RHEA:47004"/>
        <dbReference type="Rhea" id="RHEA-COMP:11060"/>
        <dbReference type="Rhea" id="RHEA-COMP:11605"/>
        <dbReference type="ChEBI" id="CHEBI:15377"/>
        <dbReference type="ChEBI" id="CHEBI:30013"/>
        <dbReference type="ChEBI" id="CHEBI:43474"/>
        <dbReference type="ChEBI" id="CHEBI:61977"/>
        <dbReference type="EC" id="3.1.3.16"/>
    </reaction>
</comment>
<comment type="cofactor">
    <cofactor evidence="1">
        <name>Mn(2+)</name>
        <dbReference type="ChEBI" id="CHEBI:29035"/>
    </cofactor>
</comment>
<keyword evidence="4" id="KW-0904">Protein phosphatase</keyword>
<dbReference type="SUPFAM" id="SSF56300">
    <property type="entry name" value="Metallo-dependent phosphatases"/>
    <property type="match status" value="1"/>
</dbReference>
<dbReference type="PROSITE" id="PS00125">
    <property type="entry name" value="SER_THR_PHOSPHATASE"/>
    <property type="match status" value="1"/>
</dbReference>
<keyword evidence="5" id="KW-0464">Manganese</keyword>
<evidence type="ECO:0000256" key="1">
    <source>
        <dbReference type="ARBA" id="ARBA00001936"/>
    </source>
</evidence>
<sequence>MKLIQKSKILNYDELINYLPFRKKESENINWYSKNLKQLENELENFRIKNLESSPSWKVQEYLKIVQINNTINKQQRYLKWKGSTSILKLRNFTNYLNRYSYVMNKNKSKLCELCKKINNLDIIEDLDHFLWNCSAYENNRKIWISELKKINISNILNNNNISNIIIKKDSNSLLALVEQKMTEDLADSIIRRLKDLGYKGQTKAVLKEREIRKLILQARQIFLSQPVLLELSAPINVCGDIHGQFEDLIRIFHYGGFPPEKSYLFLGDFVDRGSQGLESVVLMLAYKVKYPEKFFMLRGNHESWAINRIYGFFDECKSRYSQKLWKIFSECFECLPLAAIVDDKIFCVHGGLSPDLTSIEQIKRIMRPTKVPDSGLLCDLLWSDPQPGIEGFDFNDRGVSYVFGKDAVEKFLEENDFELIIRAHQVVENGYEFFAERKLVTVFSAPNYCGEFDNNGGMVSIDESLLCSFHILKPMEKDQTYLKIKEKYIEKNKN</sequence>
<gene>
    <name evidence="11" type="ORF">M0813_15350</name>
</gene>
<comment type="caution">
    <text evidence="11">The sequence shown here is derived from an EMBL/GenBank/DDBJ whole genome shotgun (WGS) entry which is preliminary data.</text>
</comment>
<evidence type="ECO:0000256" key="5">
    <source>
        <dbReference type="ARBA" id="ARBA00023211"/>
    </source>
</evidence>
<evidence type="ECO:0000313" key="12">
    <source>
        <dbReference type="Proteomes" id="UP001150062"/>
    </source>
</evidence>
<dbReference type="PANTHER" id="PTHR11668">
    <property type="entry name" value="SERINE/THREONINE PROTEIN PHOSPHATASE"/>
    <property type="match status" value="1"/>
</dbReference>
<evidence type="ECO:0000256" key="8">
    <source>
        <dbReference type="RuleBase" id="RU004273"/>
    </source>
</evidence>
<keyword evidence="12" id="KW-1185">Reference proteome</keyword>
<dbReference type="SMART" id="SM00156">
    <property type="entry name" value="PP2Ac"/>
    <property type="match status" value="1"/>
</dbReference>
<dbReference type="Pfam" id="PF00149">
    <property type="entry name" value="Metallophos"/>
    <property type="match status" value="1"/>
</dbReference>
<evidence type="ECO:0000256" key="6">
    <source>
        <dbReference type="ARBA" id="ARBA00047761"/>
    </source>
</evidence>
<dbReference type="EMBL" id="JAOAOG010000072">
    <property type="protein sequence ID" value="KAJ6251106.1"/>
    <property type="molecule type" value="Genomic_DNA"/>
</dbReference>
<dbReference type="EC" id="3.1.3.16" evidence="8"/>
<dbReference type="InterPro" id="IPR029052">
    <property type="entry name" value="Metallo-depent_PP-like"/>
</dbReference>
<dbReference type="PANTHER" id="PTHR11668:SF300">
    <property type="entry name" value="SERINE_THREONINE-PROTEIN PHOSPHATASE"/>
    <property type="match status" value="1"/>
</dbReference>